<dbReference type="Gene3D" id="3.40.50.300">
    <property type="entry name" value="P-loop containing nucleotide triphosphate hydrolases"/>
    <property type="match status" value="1"/>
</dbReference>
<dbReference type="AlphaFoldDB" id="A0A6A1WQT0"/>
<dbReference type="InterPro" id="IPR050905">
    <property type="entry name" value="Plant_NBS-LRR"/>
</dbReference>
<evidence type="ECO:0000313" key="4">
    <source>
        <dbReference type="Proteomes" id="UP000516437"/>
    </source>
</evidence>
<organism evidence="3 4">
    <name type="scientific">Morella rubra</name>
    <name type="common">Chinese bayberry</name>
    <dbReference type="NCBI Taxonomy" id="262757"/>
    <lineage>
        <taxon>Eukaryota</taxon>
        <taxon>Viridiplantae</taxon>
        <taxon>Streptophyta</taxon>
        <taxon>Embryophyta</taxon>
        <taxon>Tracheophyta</taxon>
        <taxon>Spermatophyta</taxon>
        <taxon>Magnoliopsida</taxon>
        <taxon>eudicotyledons</taxon>
        <taxon>Gunneridae</taxon>
        <taxon>Pentapetalae</taxon>
        <taxon>rosids</taxon>
        <taxon>fabids</taxon>
        <taxon>Fagales</taxon>
        <taxon>Myricaceae</taxon>
        <taxon>Morella</taxon>
    </lineage>
</organism>
<evidence type="ECO:0000313" key="3">
    <source>
        <dbReference type="EMBL" id="KAB1226128.1"/>
    </source>
</evidence>
<dbReference type="GO" id="GO:0043531">
    <property type="term" value="F:ADP binding"/>
    <property type="evidence" value="ECO:0007669"/>
    <property type="project" value="InterPro"/>
</dbReference>
<dbReference type="SUPFAM" id="SSF52540">
    <property type="entry name" value="P-loop containing nucleoside triphosphate hydrolases"/>
    <property type="match status" value="1"/>
</dbReference>
<dbReference type="PANTHER" id="PTHR33463">
    <property type="entry name" value="NB-ARC DOMAIN-CONTAINING PROTEIN-RELATED"/>
    <property type="match status" value="1"/>
</dbReference>
<evidence type="ECO:0000256" key="1">
    <source>
        <dbReference type="ARBA" id="ARBA00022821"/>
    </source>
</evidence>
<gene>
    <name evidence="3" type="ORF">CJ030_MR1G023923</name>
</gene>
<keyword evidence="4" id="KW-1185">Reference proteome</keyword>
<name>A0A6A1WQT0_9ROSI</name>
<evidence type="ECO:0000259" key="2">
    <source>
        <dbReference type="Pfam" id="PF00931"/>
    </source>
</evidence>
<dbReference type="InterPro" id="IPR027417">
    <property type="entry name" value="P-loop_NTPase"/>
</dbReference>
<reference evidence="3 4" key="1">
    <citation type="journal article" date="2019" name="Plant Biotechnol. J.">
        <title>The red bayberry genome and genetic basis of sex determination.</title>
        <authorList>
            <person name="Jia H.M."/>
            <person name="Jia H.J."/>
            <person name="Cai Q.L."/>
            <person name="Wang Y."/>
            <person name="Zhao H.B."/>
            <person name="Yang W.F."/>
            <person name="Wang G.Y."/>
            <person name="Li Y.H."/>
            <person name="Zhan D.L."/>
            <person name="Shen Y.T."/>
            <person name="Niu Q.F."/>
            <person name="Chang L."/>
            <person name="Qiu J."/>
            <person name="Zhao L."/>
            <person name="Xie H.B."/>
            <person name="Fu W.Y."/>
            <person name="Jin J."/>
            <person name="Li X.W."/>
            <person name="Jiao Y."/>
            <person name="Zhou C.C."/>
            <person name="Tu T."/>
            <person name="Chai C.Y."/>
            <person name="Gao J.L."/>
            <person name="Fan L.J."/>
            <person name="van de Weg E."/>
            <person name="Wang J.Y."/>
            <person name="Gao Z.S."/>
        </authorList>
    </citation>
    <scope>NUCLEOTIDE SEQUENCE [LARGE SCALE GENOMIC DNA]</scope>
    <source>
        <tissue evidence="3">Leaves</tissue>
    </source>
</reference>
<dbReference type="PANTHER" id="PTHR33463:SF202">
    <property type="entry name" value="NB-ARC DOMAIN-CONTAINING PROTEIN"/>
    <property type="match status" value="1"/>
</dbReference>
<keyword evidence="1" id="KW-0611">Plant defense</keyword>
<sequence>MEAVASIVSGVVIETGRVLCRSIYSKIKNTVEDSGAVEHFPGPSIRDQTPALKSLARAMTLLSDLKVQRIDIWGMGGIGKATLVRNLNNKLKSTSPKPFNIVIWVTISKNANIKKIQTQIADGLNLEAKKRRKLGEIG</sequence>
<protein>
    <recommendedName>
        <fullName evidence="2">NB-ARC domain-containing protein</fullName>
    </recommendedName>
</protein>
<accession>A0A6A1WQT0</accession>
<dbReference type="Proteomes" id="UP000516437">
    <property type="component" value="Chromosome 1"/>
</dbReference>
<comment type="caution">
    <text evidence="3">The sequence shown here is derived from an EMBL/GenBank/DDBJ whole genome shotgun (WGS) entry which is preliminary data.</text>
</comment>
<dbReference type="Pfam" id="PF00931">
    <property type="entry name" value="NB-ARC"/>
    <property type="match status" value="1"/>
</dbReference>
<feature type="domain" description="NB-ARC" evidence="2">
    <location>
        <begin position="61"/>
        <end position="131"/>
    </location>
</feature>
<proteinExistence type="predicted"/>
<dbReference type="OrthoDB" id="1937853at2759"/>
<dbReference type="EMBL" id="RXIC02000019">
    <property type="protein sequence ID" value="KAB1226128.1"/>
    <property type="molecule type" value="Genomic_DNA"/>
</dbReference>
<dbReference type="InterPro" id="IPR002182">
    <property type="entry name" value="NB-ARC"/>
</dbReference>